<protein>
    <submittedName>
        <fullName evidence="2">Uncharacterized protein</fullName>
    </submittedName>
</protein>
<feature type="transmembrane region" description="Helical" evidence="1">
    <location>
        <begin position="13"/>
        <end position="32"/>
    </location>
</feature>
<dbReference type="GO" id="GO:0008961">
    <property type="term" value="F:phosphatidylglycerol-prolipoprotein diacylglyceryl transferase activity"/>
    <property type="evidence" value="ECO:0007669"/>
    <property type="project" value="InterPro"/>
</dbReference>
<feature type="transmembrane region" description="Helical" evidence="1">
    <location>
        <begin position="155"/>
        <end position="175"/>
    </location>
</feature>
<dbReference type="GO" id="GO:0005886">
    <property type="term" value="C:plasma membrane"/>
    <property type="evidence" value="ECO:0007669"/>
    <property type="project" value="InterPro"/>
</dbReference>
<feature type="transmembrane region" description="Helical" evidence="1">
    <location>
        <begin position="100"/>
        <end position="119"/>
    </location>
</feature>
<comment type="caution">
    <text evidence="2">The sequence shown here is derived from an EMBL/GenBank/DDBJ whole genome shotgun (WGS) entry which is preliminary data.</text>
</comment>
<gene>
    <name evidence="2" type="ORF">A2397_05655</name>
</gene>
<reference evidence="2 3" key="1">
    <citation type="journal article" date="2016" name="Nat. Commun.">
        <title>Thousands of microbial genomes shed light on interconnected biogeochemical processes in an aquifer system.</title>
        <authorList>
            <person name="Anantharaman K."/>
            <person name="Brown C.T."/>
            <person name="Hug L.A."/>
            <person name="Sharon I."/>
            <person name="Castelle C.J."/>
            <person name="Probst A.J."/>
            <person name="Thomas B.C."/>
            <person name="Singh A."/>
            <person name="Wilkins M.J."/>
            <person name="Karaoz U."/>
            <person name="Brodie E.L."/>
            <person name="Williams K.H."/>
            <person name="Hubbard S.S."/>
            <person name="Banfield J.F."/>
        </authorList>
    </citation>
    <scope>NUCLEOTIDE SEQUENCE [LARGE SCALE GENOMIC DNA]</scope>
</reference>
<keyword evidence="1" id="KW-0812">Transmembrane</keyword>
<dbReference type="EMBL" id="MEXR01000062">
    <property type="protein sequence ID" value="OGD08195.1"/>
    <property type="molecule type" value="Genomic_DNA"/>
</dbReference>
<name>A0A1F4ZP85_9BACT</name>
<feature type="transmembrane region" description="Helical" evidence="1">
    <location>
        <begin position="70"/>
        <end position="88"/>
    </location>
</feature>
<feature type="transmembrane region" description="Helical" evidence="1">
    <location>
        <begin position="181"/>
        <end position="205"/>
    </location>
</feature>
<evidence type="ECO:0000256" key="1">
    <source>
        <dbReference type="SAM" id="Phobius"/>
    </source>
</evidence>
<dbReference type="Pfam" id="PF01790">
    <property type="entry name" value="LGT"/>
    <property type="match status" value="1"/>
</dbReference>
<keyword evidence="1" id="KW-1133">Transmembrane helix</keyword>
<sequence length="222" mass="24970">MWPVLFNLGSVKITVFGLYLIVALLWPSFYIWRKLRSEATSNEIFEFTLYLFAMVLSGGILAHFVDDGKLGISGWGAVVVGVFALLWWCRRKKWDFWEHFDWLSVLGLLAWFWGGLAYGPGAATGVAGALVSLLVVGIVRSNYRRFRWYPSGRMGIVGLICLVCWSLYEISVAMVGNHRVYWGGLTAGQIVAAWVLAYVIVAIYLRGGGKLSWTKRTMSVRN</sequence>
<keyword evidence="1" id="KW-0472">Membrane</keyword>
<dbReference type="InterPro" id="IPR001640">
    <property type="entry name" value="Lgt"/>
</dbReference>
<evidence type="ECO:0000313" key="3">
    <source>
        <dbReference type="Proteomes" id="UP000176424"/>
    </source>
</evidence>
<feature type="transmembrane region" description="Helical" evidence="1">
    <location>
        <begin position="44"/>
        <end position="64"/>
    </location>
</feature>
<feature type="transmembrane region" description="Helical" evidence="1">
    <location>
        <begin position="125"/>
        <end position="143"/>
    </location>
</feature>
<dbReference type="STRING" id="1797263.A2397_05655"/>
<organism evidence="2 3">
    <name type="scientific">Candidatus Amesbacteria bacterium RIFOXYB1_FULL_44_23</name>
    <dbReference type="NCBI Taxonomy" id="1797263"/>
    <lineage>
        <taxon>Bacteria</taxon>
        <taxon>Candidatus Amesiibacteriota</taxon>
    </lineage>
</organism>
<dbReference type="AlphaFoldDB" id="A0A1F4ZP85"/>
<accession>A0A1F4ZP85</accession>
<proteinExistence type="predicted"/>
<dbReference type="GO" id="GO:0042158">
    <property type="term" value="P:lipoprotein biosynthetic process"/>
    <property type="evidence" value="ECO:0007669"/>
    <property type="project" value="InterPro"/>
</dbReference>
<evidence type="ECO:0000313" key="2">
    <source>
        <dbReference type="EMBL" id="OGD08195.1"/>
    </source>
</evidence>
<dbReference type="Proteomes" id="UP000176424">
    <property type="component" value="Unassembled WGS sequence"/>
</dbReference>